<evidence type="ECO:0000256" key="2">
    <source>
        <dbReference type="SAM" id="Phobius"/>
    </source>
</evidence>
<feature type="compositionally biased region" description="Low complexity" evidence="1">
    <location>
        <begin position="49"/>
        <end position="63"/>
    </location>
</feature>
<evidence type="ECO:0000256" key="1">
    <source>
        <dbReference type="SAM" id="MobiDB-lite"/>
    </source>
</evidence>
<keyword evidence="4" id="KW-1185">Reference proteome</keyword>
<reference evidence="4" key="1">
    <citation type="submission" date="2023-07" db="EMBL/GenBank/DDBJ databases">
        <title>30 novel species of actinomycetes from the DSMZ collection.</title>
        <authorList>
            <person name="Nouioui I."/>
        </authorList>
    </citation>
    <scope>NUCLEOTIDE SEQUENCE [LARGE SCALE GENOMIC DNA]</scope>
    <source>
        <strain evidence="4">DSM 45834</strain>
    </source>
</reference>
<proteinExistence type="predicted"/>
<feature type="region of interest" description="Disordered" evidence="1">
    <location>
        <begin position="49"/>
        <end position="96"/>
    </location>
</feature>
<dbReference type="EMBL" id="JAVREJ010000018">
    <property type="protein sequence ID" value="MDT0352460.1"/>
    <property type="molecule type" value="Genomic_DNA"/>
</dbReference>
<sequence length="187" mass="19361">MPPPDTRPNLLDRAGNIRLRTVALLGGLAVAVLALLVSLAFLRPDGRNAATAAGSASPAASSAPVDTETVAPQDAKTGVAPPDGPAPDLPPFGVDAQALLDEVRSHQIPLADADAPRLVEVGNRAIARGQADLTATDTAISQDIQNTFPGWSDQNYTDATRCVAEYAERVKARNDGTVPPDSDDHGN</sequence>
<evidence type="ECO:0000313" key="4">
    <source>
        <dbReference type="Proteomes" id="UP001183202"/>
    </source>
</evidence>
<evidence type="ECO:0008006" key="5">
    <source>
        <dbReference type="Google" id="ProtNLM"/>
    </source>
</evidence>
<evidence type="ECO:0000313" key="3">
    <source>
        <dbReference type="EMBL" id="MDT0352460.1"/>
    </source>
</evidence>
<keyword evidence="2" id="KW-0812">Transmembrane</keyword>
<accession>A0ABU2NES1</accession>
<keyword evidence="2" id="KW-1133">Transmembrane helix</keyword>
<comment type="caution">
    <text evidence="3">The sequence shown here is derived from an EMBL/GenBank/DDBJ whole genome shotgun (WGS) entry which is preliminary data.</text>
</comment>
<dbReference type="Proteomes" id="UP001183202">
    <property type="component" value="Unassembled WGS sequence"/>
</dbReference>
<keyword evidence="2" id="KW-0472">Membrane</keyword>
<name>A0ABU2NES1_9PSEU</name>
<gene>
    <name evidence="3" type="ORF">RM445_23305</name>
</gene>
<feature type="transmembrane region" description="Helical" evidence="2">
    <location>
        <begin position="21"/>
        <end position="42"/>
    </location>
</feature>
<dbReference type="RefSeq" id="WP_311558964.1">
    <property type="nucleotide sequence ID" value="NZ_JAVREJ010000018.1"/>
</dbReference>
<organism evidence="3 4">
    <name type="scientific">Pseudonocardia charpentierae</name>
    <dbReference type="NCBI Taxonomy" id="3075545"/>
    <lineage>
        <taxon>Bacteria</taxon>
        <taxon>Bacillati</taxon>
        <taxon>Actinomycetota</taxon>
        <taxon>Actinomycetes</taxon>
        <taxon>Pseudonocardiales</taxon>
        <taxon>Pseudonocardiaceae</taxon>
        <taxon>Pseudonocardia</taxon>
    </lineage>
</organism>
<protein>
    <recommendedName>
        <fullName evidence="5">DUF732 domain-containing protein</fullName>
    </recommendedName>
</protein>